<dbReference type="PANTHER" id="PTHR43196">
    <property type="entry name" value="SULFATE ADENYLYLTRANSFERASE SUBUNIT 2"/>
    <property type="match status" value="1"/>
</dbReference>
<keyword evidence="5" id="KW-1185">Reference proteome</keyword>
<evidence type="ECO:0000313" key="2">
    <source>
        <dbReference type="EMBL" id="ODR53145.1"/>
    </source>
</evidence>
<dbReference type="SUPFAM" id="SSF52402">
    <property type="entry name" value="Adenine nucleotide alpha hydrolases-like"/>
    <property type="match status" value="1"/>
</dbReference>
<keyword evidence="2" id="KW-0808">Transferase</keyword>
<gene>
    <name evidence="2" type="ORF">BEI59_09855</name>
    <name evidence="3" type="ORF">BEI63_02145</name>
</gene>
<protein>
    <submittedName>
        <fullName evidence="2">Class V aminotransferase</fullName>
    </submittedName>
</protein>
<sequence>MKHTRQDLKIMQGWSLERKIRVTQTRIMEWYMKHGGQVFVSFSGGKDSTVLLDLARRVYPDIPAVYVDTGLEYPELRDFVKTKDNVNWLRPKYPFSQIIEKYGYPVISKEVSDYVDGARKGQAYRLARLNGELLDPTSGKKSSYNCENYRYLLDAPFQMSARCCYHMKKAPLNKFERLSGRKPIIGTMACESRLRMQKWLQAGCNAFERKHPISQPLSFWLEQDVLRYLKLTGIPYAPIYGEIIEEKGKDGSQVLKTTGVSRSGCMYCMYGVHLEPEPNRFQRMQITHPKQYNYCINTLGCGMVLDFIGVPYRCRDEHKKRLEVDSREQSEVAI</sequence>
<dbReference type="OrthoDB" id="9774475at2"/>
<dbReference type="GO" id="GO:0008483">
    <property type="term" value="F:transaminase activity"/>
    <property type="evidence" value="ECO:0007669"/>
    <property type="project" value="UniProtKB-KW"/>
</dbReference>
<dbReference type="EMBL" id="MEHD01000007">
    <property type="protein sequence ID" value="ODR61241.1"/>
    <property type="molecule type" value="Genomic_DNA"/>
</dbReference>
<dbReference type="Pfam" id="PF01507">
    <property type="entry name" value="PAPS_reduct"/>
    <property type="match status" value="1"/>
</dbReference>
<dbReference type="InterPro" id="IPR002500">
    <property type="entry name" value="PAPS_reduct_dom"/>
</dbReference>
<evidence type="ECO:0000313" key="5">
    <source>
        <dbReference type="Proteomes" id="UP000094869"/>
    </source>
</evidence>
<dbReference type="AlphaFoldDB" id="A0A1E3UKG8"/>
<organism evidence="2 4">
    <name type="scientific">Eisenbergiella tayi</name>
    <dbReference type="NCBI Taxonomy" id="1432052"/>
    <lineage>
        <taxon>Bacteria</taxon>
        <taxon>Bacillati</taxon>
        <taxon>Bacillota</taxon>
        <taxon>Clostridia</taxon>
        <taxon>Lachnospirales</taxon>
        <taxon>Lachnospiraceae</taxon>
        <taxon>Eisenbergiella</taxon>
    </lineage>
</organism>
<dbReference type="InterPro" id="IPR014729">
    <property type="entry name" value="Rossmann-like_a/b/a_fold"/>
</dbReference>
<dbReference type="EMBL" id="MEHA01000005">
    <property type="protein sequence ID" value="ODR53145.1"/>
    <property type="molecule type" value="Genomic_DNA"/>
</dbReference>
<evidence type="ECO:0000313" key="3">
    <source>
        <dbReference type="EMBL" id="ODR61241.1"/>
    </source>
</evidence>
<dbReference type="RefSeq" id="WP_069410431.1">
    <property type="nucleotide sequence ID" value="NZ_JAQCZP010000005.1"/>
</dbReference>
<dbReference type="Proteomes" id="UP000094271">
    <property type="component" value="Unassembled WGS sequence"/>
</dbReference>
<reference evidence="2 4" key="2">
    <citation type="submission" date="2016-08" db="EMBL/GenBank/DDBJ databases">
        <authorList>
            <person name="Seilhamer J.J."/>
        </authorList>
    </citation>
    <scope>NUCLEOTIDE SEQUENCE [LARGE SCALE GENOMIC DNA]</scope>
    <source>
        <strain evidence="2 4">NML150140-1</strain>
    </source>
</reference>
<proteinExistence type="predicted"/>
<feature type="domain" description="Phosphoadenosine phosphosulphate reductase" evidence="1">
    <location>
        <begin position="37"/>
        <end position="243"/>
    </location>
</feature>
<evidence type="ECO:0000259" key="1">
    <source>
        <dbReference type="Pfam" id="PF01507"/>
    </source>
</evidence>
<dbReference type="PANTHER" id="PTHR43196:SF2">
    <property type="entry name" value="PHOSPHOADENOSINE PHOSPHOSULFATE REDUCTASE"/>
    <property type="match status" value="1"/>
</dbReference>
<dbReference type="Gene3D" id="3.40.50.620">
    <property type="entry name" value="HUPs"/>
    <property type="match status" value="1"/>
</dbReference>
<reference evidence="3 5" key="1">
    <citation type="submission" date="2016-08" db="EMBL/GenBank/DDBJ databases">
        <title>Characterization of Isolates of Eisenbergiella tayi Derived from Blood Cultures, Using Whole Genome Sequencing.</title>
        <authorList>
            <person name="Bernier A.-M."/>
            <person name="Burdz T."/>
            <person name="Wiebe D."/>
            <person name="Bernard K."/>
        </authorList>
    </citation>
    <scope>NUCLEOTIDE SEQUENCE [LARGE SCALE GENOMIC DNA]</scope>
    <source>
        <strain evidence="3 5">NML120146</strain>
    </source>
</reference>
<keyword evidence="2" id="KW-0032">Aminotransferase</keyword>
<accession>A0A1E3UKG8</accession>
<evidence type="ECO:0000313" key="4">
    <source>
        <dbReference type="Proteomes" id="UP000094271"/>
    </source>
</evidence>
<name>A0A1E3UKG8_9FIRM</name>
<comment type="caution">
    <text evidence="2">The sequence shown here is derived from an EMBL/GenBank/DDBJ whole genome shotgun (WGS) entry which is preliminary data.</text>
</comment>
<dbReference type="InterPro" id="IPR050128">
    <property type="entry name" value="Sulfate_adenylyltrnsfr_sub2"/>
</dbReference>
<dbReference type="Proteomes" id="UP000094869">
    <property type="component" value="Unassembled WGS sequence"/>
</dbReference>